<evidence type="ECO:0000256" key="5">
    <source>
        <dbReference type="ARBA" id="ARBA00022801"/>
    </source>
</evidence>
<keyword evidence="6" id="KW-0695">RNA-directed DNA polymerase</keyword>
<dbReference type="GO" id="GO:0003964">
    <property type="term" value="F:RNA-directed DNA polymerase activity"/>
    <property type="evidence" value="ECO:0007669"/>
    <property type="project" value="UniProtKB-KW"/>
</dbReference>
<protein>
    <submittedName>
        <fullName evidence="11">Retrovirus-related Pol polyprotein from transposon</fullName>
    </submittedName>
</protein>
<keyword evidence="5" id="KW-0378">Hydrolase</keyword>
<organism evidence="11">
    <name type="scientific">Sesamum radiatum</name>
    <name type="common">Black benniseed</name>
    <dbReference type="NCBI Taxonomy" id="300843"/>
    <lineage>
        <taxon>Eukaryota</taxon>
        <taxon>Viridiplantae</taxon>
        <taxon>Streptophyta</taxon>
        <taxon>Embryophyta</taxon>
        <taxon>Tracheophyta</taxon>
        <taxon>Spermatophyta</taxon>
        <taxon>Magnoliopsida</taxon>
        <taxon>eudicotyledons</taxon>
        <taxon>Gunneridae</taxon>
        <taxon>Pentapetalae</taxon>
        <taxon>asterids</taxon>
        <taxon>lamiids</taxon>
        <taxon>Lamiales</taxon>
        <taxon>Pedaliaceae</taxon>
        <taxon>Sesamum</taxon>
    </lineage>
</organism>
<sequence length="832" mass="91957">MLSIGAFIPLLHAPKSTQALEEAILLLSERLADLHASMDQRHESLVAAVSDLRHQFHSFPPATSPSVAFTAMSPSTPPPPPPALPPSTSSPTLKLPKLTLPPFDGSNPLDWVFQAEQFFTFYQVPQDHRLDLISFYMQGDALSWFKWMFMNRQHSSWDAFICSLKLRFGPSSFDNHEAMLFKLRQHDSVTDFQAEFARLCNRVVGLPPESILNCFISGLRLDIQRELAVLRPSSISQAVCLAKLIEAKNADARRSSTPARLPTPPSLPPLLPVPPPKPPFPARRLTPAEMQAHRAQGLCFNCDDKFSPGHKCKAKQFLLLLPGDTDADLVSSPPSDPDSPPPPPQPPSFLSSDPPLHFYLSNAVVTGPLSPALNAVTVRNRFPIPTVDELLDELHGPTIFSKLDLRAGYHHIRLAPSDIHKTAFPTVDGHFEFLALSDHCLFAKSPKCLFGVDSVDYLGHTIFADGLAADSSKLRAIADWPAPSSFTVLRGFLGITGYYRRFVWNYASIAAPLTNLLKQSSFSWPPVAAAAFLALRAALLVIPTLRLPDFSLPFEVTTDASQMAIGAVLSQGRHPIAFFSKKLSARLQASSAYEREMFAITKAVRKWRHYLLGQKCVIFIDQQSLRSLLTQTIQTPDQHIWLSKLLGFDYEILYTPGKDNVVADALSRHSPACFASLLAVSTVTPSVLADLRSFYTSYPAGQSLLHRISHSPSSKLTFSDVHGLVLYDSRIFIPEHTGLRSLLLSKFHSSAVGGHSGAQATFARLATSFYWPKMKADVKFFIKNLLPCQHNKYSIERPIGLLPPLPIPAQVWEDLSMDFVTHLPASNGRTVI</sequence>
<dbReference type="Pfam" id="PF17921">
    <property type="entry name" value="Integrase_H2C2"/>
    <property type="match status" value="1"/>
</dbReference>
<dbReference type="Pfam" id="PF03732">
    <property type="entry name" value="Retrotrans_gag"/>
    <property type="match status" value="1"/>
</dbReference>
<feature type="region of interest" description="Disordered" evidence="7">
    <location>
        <begin position="252"/>
        <end position="283"/>
    </location>
</feature>
<feature type="compositionally biased region" description="Pro residues" evidence="7">
    <location>
        <begin position="75"/>
        <end position="85"/>
    </location>
</feature>
<feature type="compositionally biased region" description="Pro residues" evidence="7">
    <location>
        <begin position="334"/>
        <end position="347"/>
    </location>
</feature>
<dbReference type="InterPro" id="IPR043502">
    <property type="entry name" value="DNA/RNA_pol_sf"/>
</dbReference>
<dbReference type="AlphaFoldDB" id="A0AAW2UQ47"/>
<evidence type="ECO:0000256" key="6">
    <source>
        <dbReference type="ARBA" id="ARBA00022918"/>
    </source>
</evidence>
<feature type="region of interest" description="Disordered" evidence="7">
    <location>
        <begin position="68"/>
        <end position="91"/>
    </location>
</feature>
<dbReference type="CDD" id="cd09274">
    <property type="entry name" value="RNase_HI_RT_Ty3"/>
    <property type="match status" value="1"/>
</dbReference>
<proteinExistence type="predicted"/>
<dbReference type="PANTHER" id="PTHR37984">
    <property type="entry name" value="PROTEIN CBG26694"/>
    <property type="match status" value="1"/>
</dbReference>
<reference evidence="11" key="2">
    <citation type="journal article" date="2024" name="Plant">
        <title>Genomic evolution and insights into agronomic trait innovations of Sesamum species.</title>
        <authorList>
            <person name="Miao H."/>
            <person name="Wang L."/>
            <person name="Qu L."/>
            <person name="Liu H."/>
            <person name="Sun Y."/>
            <person name="Le M."/>
            <person name="Wang Q."/>
            <person name="Wei S."/>
            <person name="Zheng Y."/>
            <person name="Lin W."/>
            <person name="Duan Y."/>
            <person name="Cao H."/>
            <person name="Xiong S."/>
            <person name="Wang X."/>
            <person name="Wei L."/>
            <person name="Li C."/>
            <person name="Ma Q."/>
            <person name="Ju M."/>
            <person name="Zhao R."/>
            <person name="Li G."/>
            <person name="Mu C."/>
            <person name="Tian Q."/>
            <person name="Mei H."/>
            <person name="Zhang T."/>
            <person name="Gao T."/>
            <person name="Zhang H."/>
        </authorList>
    </citation>
    <scope>NUCLEOTIDE SEQUENCE</scope>
    <source>
        <strain evidence="11">G02</strain>
    </source>
</reference>
<feature type="region of interest" description="Disordered" evidence="7">
    <location>
        <begin position="326"/>
        <end position="351"/>
    </location>
</feature>
<dbReference type="EMBL" id="JACGWJ010000005">
    <property type="protein sequence ID" value="KAL0419018.1"/>
    <property type="molecule type" value="Genomic_DNA"/>
</dbReference>
<dbReference type="Gene3D" id="3.10.10.10">
    <property type="entry name" value="HIV Type 1 Reverse Transcriptase, subunit A, domain 1"/>
    <property type="match status" value="1"/>
</dbReference>
<evidence type="ECO:0000313" key="11">
    <source>
        <dbReference type="EMBL" id="KAL0419018.1"/>
    </source>
</evidence>
<dbReference type="InterPro" id="IPR005162">
    <property type="entry name" value="Retrotrans_gag_dom"/>
</dbReference>
<dbReference type="GO" id="GO:0004519">
    <property type="term" value="F:endonuclease activity"/>
    <property type="evidence" value="ECO:0007669"/>
    <property type="project" value="UniProtKB-KW"/>
</dbReference>
<evidence type="ECO:0000256" key="1">
    <source>
        <dbReference type="ARBA" id="ARBA00022679"/>
    </source>
</evidence>
<evidence type="ECO:0000256" key="4">
    <source>
        <dbReference type="ARBA" id="ARBA00022759"/>
    </source>
</evidence>
<dbReference type="FunFam" id="3.30.70.270:FF:000020">
    <property type="entry name" value="Transposon Tf2-6 polyprotein-like Protein"/>
    <property type="match status" value="1"/>
</dbReference>
<feature type="domain" description="Integrase zinc-binding" evidence="10">
    <location>
        <begin position="738"/>
        <end position="793"/>
    </location>
</feature>
<dbReference type="SUPFAM" id="SSF56672">
    <property type="entry name" value="DNA/RNA polymerases"/>
    <property type="match status" value="1"/>
</dbReference>
<evidence type="ECO:0000256" key="3">
    <source>
        <dbReference type="ARBA" id="ARBA00022722"/>
    </source>
</evidence>
<keyword evidence="2" id="KW-0548">Nucleotidyltransferase</keyword>
<keyword evidence="1" id="KW-0808">Transferase</keyword>
<reference evidence="11" key="1">
    <citation type="submission" date="2020-06" db="EMBL/GenBank/DDBJ databases">
        <authorList>
            <person name="Li T."/>
            <person name="Hu X."/>
            <person name="Zhang T."/>
            <person name="Song X."/>
            <person name="Zhang H."/>
            <person name="Dai N."/>
            <person name="Sheng W."/>
            <person name="Hou X."/>
            <person name="Wei L."/>
        </authorList>
    </citation>
    <scope>NUCLEOTIDE SEQUENCE</scope>
    <source>
        <strain evidence="11">G02</strain>
        <tissue evidence="11">Leaf</tissue>
    </source>
</reference>
<name>A0AAW2UQ47_SESRA</name>
<evidence type="ECO:0000259" key="8">
    <source>
        <dbReference type="Pfam" id="PF03732"/>
    </source>
</evidence>
<keyword evidence="3" id="KW-0540">Nuclease</keyword>
<dbReference type="Gene3D" id="3.30.70.270">
    <property type="match status" value="2"/>
</dbReference>
<accession>A0AAW2UQ47</accession>
<dbReference type="Gene3D" id="1.10.340.70">
    <property type="match status" value="1"/>
</dbReference>
<feature type="domain" description="Reverse transcriptase RNase H-like" evidence="9">
    <location>
        <begin position="549"/>
        <end position="647"/>
    </location>
</feature>
<dbReference type="CDD" id="cd01647">
    <property type="entry name" value="RT_LTR"/>
    <property type="match status" value="1"/>
</dbReference>
<dbReference type="PANTHER" id="PTHR37984:SF5">
    <property type="entry name" value="PROTEIN NYNRIN-LIKE"/>
    <property type="match status" value="1"/>
</dbReference>
<keyword evidence="4" id="KW-0255">Endonuclease</keyword>
<feature type="domain" description="Retrotransposon gag" evidence="8">
    <location>
        <begin position="132"/>
        <end position="220"/>
    </location>
</feature>
<evidence type="ECO:0000259" key="9">
    <source>
        <dbReference type="Pfam" id="PF17917"/>
    </source>
</evidence>
<dbReference type="InterPro" id="IPR043128">
    <property type="entry name" value="Rev_trsase/Diguanyl_cyclase"/>
</dbReference>
<dbReference type="InterPro" id="IPR041588">
    <property type="entry name" value="Integrase_H2C2"/>
</dbReference>
<feature type="compositionally biased region" description="Pro residues" evidence="7">
    <location>
        <begin position="261"/>
        <end position="281"/>
    </location>
</feature>
<dbReference type="InterPro" id="IPR041373">
    <property type="entry name" value="RT_RNaseH"/>
</dbReference>
<dbReference type="Pfam" id="PF17917">
    <property type="entry name" value="RT_RNaseH"/>
    <property type="match status" value="1"/>
</dbReference>
<comment type="caution">
    <text evidence="11">The sequence shown here is derived from an EMBL/GenBank/DDBJ whole genome shotgun (WGS) entry which is preliminary data.</text>
</comment>
<evidence type="ECO:0000256" key="2">
    <source>
        <dbReference type="ARBA" id="ARBA00022695"/>
    </source>
</evidence>
<dbReference type="InterPro" id="IPR050951">
    <property type="entry name" value="Retrovirus_Pol_polyprotein"/>
</dbReference>
<dbReference type="GO" id="GO:0016787">
    <property type="term" value="F:hydrolase activity"/>
    <property type="evidence" value="ECO:0007669"/>
    <property type="project" value="UniProtKB-KW"/>
</dbReference>
<evidence type="ECO:0000256" key="7">
    <source>
        <dbReference type="SAM" id="MobiDB-lite"/>
    </source>
</evidence>
<gene>
    <name evidence="11" type="ORF">Sradi_1315300</name>
</gene>
<evidence type="ECO:0000259" key="10">
    <source>
        <dbReference type="Pfam" id="PF17921"/>
    </source>
</evidence>